<proteinExistence type="predicted"/>
<keyword evidence="1" id="KW-0472">Membrane</keyword>
<keyword evidence="3" id="KW-1185">Reference proteome</keyword>
<dbReference type="InterPro" id="IPR012349">
    <property type="entry name" value="Split_barrel_FMN-bd"/>
</dbReference>
<accession>A0ABW0N4C3</accession>
<dbReference type="RefSeq" id="WP_345181509.1">
    <property type="nucleotide sequence ID" value="NZ_BAABFQ010000009.1"/>
</dbReference>
<evidence type="ECO:0000313" key="3">
    <source>
        <dbReference type="Proteomes" id="UP001595956"/>
    </source>
</evidence>
<feature type="transmembrane region" description="Helical" evidence="1">
    <location>
        <begin position="16"/>
        <end position="39"/>
    </location>
</feature>
<evidence type="ECO:0000313" key="2">
    <source>
        <dbReference type="EMBL" id="MFC5495530.1"/>
    </source>
</evidence>
<feature type="transmembrane region" description="Helical" evidence="1">
    <location>
        <begin position="45"/>
        <end position="70"/>
    </location>
</feature>
<protein>
    <recommendedName>
        <fullName evidence="4">DUF385 domain-containing protein</fullName>
    </recommendedName>
</protein>
<feature type="transmembrane region" description="Helical" evidence="1">
    <location>
        <begin position="151"/>
        <end position="171"/>
    </location>
</feature>
<gene>
    <name evidence="2" type="ORF">ACFPKY_20645</name>
</gene>
<feature type="transmembrane region" description="Helical" evidence="1">
    <location>
        <begin position="177"/>
        <end position="204"/>
    </location>
</feature>
<dbReference type="Gene3D" id="2.30.110.10">
    <property type="entry name" value="Electron Transport, Fmn-binding Protein, Chain A"/>
    <property type="match status" value="1"/>
</dbReference>
<sequence length="340" mass="34654">MLETDVRPDRATPYRLWIAACAAAEALGMTAAAAAAMVADTMTGPAALSVVVAGGLVEGTALGTAQVTVLARVAPALSRARYLVATIVVAGLGWAAASAPAVLREGGGDEQPPLLLVIVAAGALGAVLGLVLGLAQAYALRGAVRHPRRWVVANTAAWPATMALIFVGATMPDAGWAAASVLVTGALTGAVAGTALGLVTGLFVPTLSGVSASSRAVLALLSSSRPPGLQRALIGLGLRGRSSGRWYRFPVQYAVAPGGLALLPGRPSRKTWWRNIDPVATRVEVLREGVWAPASARRLGPGDLEYDAALAAYLHRWPDTAPAADQPLVLVQLGAAWGNP</sequence>
<comment type="caution">
    <text evidence="2">The sequence shown here is derived from an EMBL/GenBank/DDBJ whole genome shotgun (WGS) entry which is preliminary data.</text>
</comment>
<evidence type="ECO:0000256" key="1">
    <source>
        <dbReference type="SAM" id="Phobius"/>
    </source>
</evidence>
<keyword evidence="1" id="KW-0812">Transmembrane</keyword>
<reference evidence="3" key="1">
    <citation type="journal article" date="2019" name="Int. J. Syst. Evol. Microbiol.">
        <title>The Global Catalogue of Microorganisms (GCM) 10K type strain sequencing project: providing services to taxonomists for standard genome sequencing and annotation.</title>
        <authorList>
            <consortium name="The Broad Institute Genomics Platform"/>
            <consortium name="The Broad Institute Genome Sequencing Center for Infectious Disease"/>
            <person name="Wu L."/>
            <person name="Ma J."/>
        </authorList>
    </citation>
    <scope>NUCLEOTIDE SEQUENCE [LARGE SCALE GENOMIC DNA]</scope>
    <source>
        <strain evidence="3">KACC 13778</strain>
    </source>
</reference>
<evidence type="ECO:0008006" key="4">
    <source>
        <dbReference type="Google" id="ProtNLM"/>
    </source>
</evidence>
<name>A0ABW0N4C3_9ACTN</name>
<feature type="transmembrane region" description="Helical" evidence="1">
    <location>
        <begin position="115"/>
        <end position="139"/>
    </location>
</feature>
<organism evidence="2 3">
    <name type="scientific">Nocardioides caricicola</name>
    <dbReference type="NCBI Taxonomy" id="634770"/>
    <lineage>
        <taxon>Bacteria</taxon>
        <taxon>Bacillati</taxon>
        <taxon>Actinomycetota</taxon>
        <taxon>Actinomycetes</taxon>
        <taxon>Propionibacteriales</taxon>
        <taxon>Nocardioidaceae</taxon>
        <taxon>Nocardioides</taxon>
    </lineage>
</organism>
<keyword evidence="1" id="KW-1133">Transmembrane helix</keyword>
<feature type="transmembrane region" description="Helical" evidence="1">
    <location>
        <begin position="82"/>
        <end position="103"/>
    </location>
</feature>
<dbReference type="EMBL" id="JBHSMD010000010">
    <property type="protein sequence ID" value="MFC5495530.1"/>
    <property type="molecule type" value="Genomic_DNA"/>
</dbReference>
<dbReference type="Proteomes" id="UP001595956">
    <property type="component" value="Unassembled WGS sequence"/>
</dbReference>